<evidence type="ECO:0000313" key="3">
    <source>
        <dbReference type="Proteomes" id="UP000800092"/>
    </source>
</evidence>
<feature type="region of interest" description="Disordered" evidence="1">
    <location>
        <begin position="315"/>
        <end position="374"/>
    </location>
</feature>
<gene>
    <name evidence="2" type="ORF">EV356DRAFT_27751</name>
</gene>
<feature type="compositionally biased region" description="Basic residues" evidence="1">
    <location>
        <begin position="315"/>
        <end position="345"/>
    </location>
</feature>
<dbReference type="OrthoDB" id="5391991at2759"/>
<name>A0A6A6HGC5_VIRVR</name>
<dbReference type="GO" id="GO:0000432">
    <property type="term" value="P:positive regulation of transcription from RNA polymerase II promoter by glucose"/>
    <property type="evidence" value="ECO:0007669"/>
    <property type="project" value="TreeGrafter"/>
</dbReference>
<feature type="region of interest" description="Disordered" evidence="1">
    <location>
        <begin position="200"/>
        <end position="229"/>
    </location>
</feature>
<dbReference type="GO" id="GO:0005634">
    <property type="term" value="C:nucleus"/>
    <property type="evidence" value="ECO:0007669"/>
    <property type="project" value="TreeGrafter"/>
</dbReference>
<sequence length="401" mass="43474">MAPTVSTGISNLSLALAAKSKPNSTTSIHLSAESDKGFGLGAPNDHGRAGLLTPPNSISPIIPPHFSHPVHTEPPVSVDSDVDLQDAVDHAKQQDQPHRGTILSHSALADLDRQASDGAITPAVLSEHHLPGILLGNGPVPIRYITGCLTQSLPGFGSIPPAKARRIIVSALEGRYYGGSDREVIYDKVGWGRWEARMKGQPAPDARRQVFDHGNVSPPASVDSSTLASNPVLAGKRDVTNSSSWLRDSVMTPPAEDMDMAEHEADKMSLDGDGGSDFEEEPASEDDEETEEEDWAAIGADALRNGYYSKARAGKSYRHHHHNHAYHAKSTKHSSRHDKTHHHIARSAPSQPSHPYERRSSHTHQRHHKSSKHVYIDSSNIAKQNAQERAAAEALLRMVSM</sequence>
<dbReference type="InterPro" id="IPR018818">
    <property type="entry name" value="Stb3"/>
</dbReference>
<dbReference type="PANTHER" id="PTHR28164:SF1">
    <property type="entry name" value="PROTEIN STB3"/>
    <property type="match status" value="1"/>
</dbReference>
<evidence type="ECO:0000256" key="1">
    <source>
        <dbReference type="SAM" id="MobiDB-lite"/>
    </source>
</evidence>
<feature type="compositionally biased region" description="Acidic residues" evidence="1">
    <location>
        <begin position="274"/>
        <end position="293"/>
    </location>
</feature>
<feature type="region of interest" description="Disordered" evidence="1">
    <location>
        <begin position="267"/>
        <end position="293"/>
    </location>
</feature>
<protein>
    <recommendedName>
        <fullName evidence="4">Sin3 binding protein-domain-containing protein</fullName>
    </recommendedName>
</protein>
<dbReference type="AlphaFoldDB" id="A0A6A6HGC5"/>
<reference evidence="2" key="1">
    <citation type="journal article" date="2020" name="Stud. Mycol.">
        <title>101 Dothideomycetes genomes: a test case for predicting lifestyles and emergence of pathogens.</title>
        <authorList>
            <person name="Haridas S."/>
            <person name="Albert R."/>
            <person name="Binder M."/>
            <person name="Bloem J."/>
            <person name="Labutti K."/>
            <person name="Salamov A."/>
            <person name="Andreopoulos B."/>
            <person name="Baker S."/>
            <person name="Barry K."/>
            <person name="Bills G."/>
            <person name="Bluhm B."/>
            <person name="Cannon C."/>
            <person name="Castanera R."/>
            <person name="Culley D."/>
            <person name="Daum C."/>
            <person name="Ezra D."/>
            <person name="Gonzalez J."/>
            <person name="Henrissat B."/>
            <person name="Kuo A."/>
            <person name="Liang C."/>
            <person name="Lipzen A."/>
            <person name="Lutzoni F."/>
            <person name="Magnuson J."/>
            <person name="Mondo S."/>
            <person name="Nolan M."/>
            <person name="Ohm R."/>
            <person name="Pangilinan J."/>
            <person name="Park H.-J."/>
            <person name="Ramirez L."/>
            <person name="Alfaro M."/>
            <person name="Sun H."/>
            <person name="Tritt A."/>
            <person name="Yoshinaga Y."/>
            <person name="Zwiers L.-H."/>
            <person name="Turgeon B."/>
            <person name="Goodwin S."/>
            <person name="Spatafora J."/>
            <person name="Crous P."/>
            <person name="Grigoriev I."/>
        </authorList>
    </citation>
    <scope>NUCLEOTIDE SEQUENCE</scope>
    <source>
        <strain evidence="2">Tuck. ex Michener</strain>
    </source>
</reference>
<proteinExistence type="predicted"/>
<feature type="compositionally biased region" description="Basic residues" evidence="1">
    <location>
        <begin position="361"/>
        <end position="372"/>
    </location>
</feature>
<keyword evidence="3" id="KW-1185">Reference proteome</keyword>
<dbReference type="Proteomes" id="UP000800092">
    <property type="component" value="Unassembled WGS sequence"/>
</dbReference>
<dbReference type="Pfam" id="PF10330">
    <property type="entry name" value="Stb3"/>
    <property type="match status" value="1"/>
</dbReference>
<dbReference type="GO" id="GO:0043565">
    <property type="term" value="F:sequence-specific DNA binding"/>
    <property type="evidence" value="ECO:0007669"/>
    <property type="project" value="TreeGrafter"/>
</dbReference>
<dbReference type="PANTHER" id="PTHR28164">
    <property type="entry name" value="PROTEIN STB3"/>
    <property type="match status" value="1"/>
</dbReference>
<accession>A0A6A6HGC5</accession>
<evidence type="ECO:0008006" key="4">
    <source>
        <dbReference type="Google" id="ProtNLM"/>
    </source>
</evidence>
<dbReference type="EMBL" id="ML991781">
    <property type="protein sequence ID" value="KAF2237176.1"/>
    <property type="molecule type" value="Genomic_DNA"/>
</dbReference>
<evidence type="ECO:0000313" key="2">
    <source>
        <dbReference type="EMBL" id="KAF2237176.1"/>
    </source>
</evidence>
<organism evidence="2 3">
    <name type="scientific">Viridothelium virens</name>
    <name type="common">Speckled blister lichen</name>
    <name type="synonym">Trypethelium virens</name>
    <dbReference type="NCBI Taxonomy" id="1048519"/>
    <lineage>
        <taxon>Eukaryota</taxon>
        <taxon>Fungi</taxon>
        <taxon>Dikarya</taxon>
        <taxon>Ascomycota</taxon>
        <taxon>Pezizomycotina</taxon>
        <taxon>Dothideomycetes</taxon>
        <taxon>Dothideomycetes incertae sedis</taxon>
        <taxon>Trypetheliales</taxon>
        <taxon>Trypetheliaceae</taxon>
        <taxon>Viridothelium</taxon>
    </lineage>
</organism>